<evidence type="ECO:0000259" key="4">
    <source>
        <dbReference type="SMART" id="SM00881"/>
    </source>
</evidence>
<dbReference type="Pfam" id="PF19045">
    <property type="entry name" value="Ligase_CoA_2"/>
    <property type="match status" value="1"/>
</dbReference>
<dbReference type="InterPro" id="IPR051538">
    <property type="entry name" value="Acyl-CoA_Synth/Transferase"/>
</dbReference>
<name>A8MDR5_CALMQ</name>
<dbReference type="Pfam" id="PF13380">
    <property type="entry name" value="CoA_binding_2"/>
    <property type="match status" value="1"/>
</dbReference>
<dbReference type="InterPro" id="IPR043938">
    <property type="entry name" value="Ligase_CoA_dom"/>
</dbReference>
<keyword evidence="2" id="KW-0547">Nucleotide-binding</keyword>
<evidence type="ECO:0000313" key="5">
    <source>
        <dbReference type="EMBL" id="ABW01921.1"/>
    </source>
</evidence>
<evidence type="ECO:0000256" key="1">
    <source>
        <dbReference type="ARBA" id="ARBA00022598"/>
    </source>
</evidence>
<dbReference type="SUPFAM" id="SSF51735">
    <property type="entry name" value="NAD(P)-binding Rossmann-fold domains"/>
    <property type="match status" value="1"/>
</dbReference>
<keyword evidence="1" id="KW-0436">Ligase</keyword>
<dbReference type="GO" id="GO:0043758">
    <property type="term" value="F:acetate-CoA ligase (ADP-forming) activity"/>
    <property type="evidence" value="ECO:0007669"/>
    <property type="project" value="InterPro"/>
</dbReference>
<dbReference type="PANTHER" id="PTHR43334">
    <property type="entry name" value="ACETATE--COA LIGASE [ADP-FORMING]"/>
    <property type="match status" value="1"/>
</dbReference>
<evidence type="ECO:0000256" key="2">
    <source>
        <dbReference type="ARBA" id="ARBA00022741"/>
    </source>
</evidence>
<gene>
    <name evidence="5" type="ordered locus">Cmaq_1093</name>
</gene>
<protein>
    <submittedName>
        <fullName evidence="5">CoA-binding domain protein</fullName>
    </submittedName>
</protein>
<dbReference type="InterPro" id="IPR016102">
    <property type="entry name" value="Succinyl-CoA_synth-like"/>
</dbReference>
<dbReference type="RefSeq" id="WP_012186140.1">
    <property type="nucleotide sequence ID" value="NC_009954.1"/>
</dbReference>
<evidence type="ECO:0000256" key="3">
    <source>
        <dbReference type="ARBA" id="ARBA00022840"/>
    </source>
</evidence>
<organism evidence="5 6">
    <name type="scientific">Caldivirga maquilingensis (strain ATCC 700844 / DSM 13496 / JCM 10307 / IC-167)</name>
    <dbReference type="NCBI Taxonomy" id="397948"/>
    <lineage>
        <taxon>Archaea</taxon>
        <taxon>Thermoproteota</taxon>
        <taxon>Thermoprotei</taxon>
        <taxon>Thermoproteales</taxon>
        <taxon>Thermoproteaceae</taxon>
        <taxon>Caldivirga</taxon>
    </lineage>
</organism>
<sequence>MVIEQTREAVSKGGIEALFYPSSVAVIGATPKPGHVGYVIMSNLLSKFKGKVILVNPRYDSINGAKCYKSITEVNDEVDLAVIAVPAPVVPQVTAEAVKKNVKALIIISGGFSEVGDEGRRLEDEVREIVKNTQVRVLGPNCIGVYNADNGLDTFFLPEDRMGRPPKGPIALISQSGAVAAAILDWASRRRLGIGLAVNYGNKLDVNESELLEYLANNSNVKVITIYMEGLKYPGEGLRFLETAKKVTQIKPVIVYKAGRTKASAGAVASHTAALAGDYEIYRGAFRQAGLIEANSVREMFDLAKALATQPLPRGRRVLVLTDSGGMGIQAVDTLSMLGLEVPELPETIQSMLRKFLPPLAIVRNPVDVTGSATDEYYKIVLDSILPTSYVDMALIVALMQIPGLTPNLVNYIIDAKRYGKPMVVVSFGGSAMMEKFNEALEDNGIPVYATPDRGARALWALVQYSMIKRMLREEVE</sequence>
<dbReference type="AlphaFoldDB" id="A8MDR5"/>
<evidence type="ECO:0000313" key="6">
    <source>
        <dbReference type="Proteomes" id="UP000001137"/>
    </source>
</evidence>
<keyword evidence="3" id="KW-0067">ATP-binding</keyword>
<reference evidence="5 6" key="1">
    <citation type="submission" date="2007-10" db="EMBL/GenBank/DDBJ databases">
        <title>Complete sequence of Caldivirga maquilingensis IC-167.</title>
        <authorList>
            <consortium name="US DOE Joint Genome Institute"/>
            <person name="Copeland A."/>
            <person name="Lucas S."/>
            <person name="Lapidus A."/>
            <person name="Barry K."/>
            <person name="Glavina del Rio T."/>
            <person name="Dalin E."/>
            <person name="Tice H."/>
            <person name="Pitluck S."/>
            <person name="Saunders E."/>
            <person name="Brettin T."/>
            <person name="Bruce D."/>
            <person name="Detter J.C."/>
            <person name="Han C."/>
            <person name="Schmutz J."/>
            <person name="Larimer F."/>
            <person name="Land M."/>
            <person name="Hauser L."/>
            <person name="Kyrpides N."/>
            <person name="Ivanova N."/>
            <person name="Biddle J.F."/>
            <person name="Zhang Z."/>
            <person name="Fitz-Gibbon S.T."/>
            <person name="Lowe T.M."/>
            <person name="Saltikov C."/>
            <person name="House C.H."/>
            <person name="Richardson P."/>
        </authorList>
    </citation>
    <scope>NUCLEOTIDE SEQUENCE [LARGE SCALE GENOMIC DNA]</scope>
    <source>
        <strain evidence="6">ATCC 700844 / DSM 13496 / JCM 10307 / IC-167</strain>
    </source>
</reference>
<dbReference type="EMBL" id="CP000852">
    <property type="protein sequence ID" value="ABW01921.1"/>
    <property type="molecule type" value="Genomic_DNA"/>
</dbReference>
<dbReference type="Gene3D" id="3.40.50.261">
    <property type="entry name" value="Succinyl-CoA synthetase domains"/>
    <property type="match status" value="2"/>
</dbReference>
<dbReference type="Proteomes" id="UP000001137">
    <property type="component" value="Chromosome"/>
</dbReference>
<dbReference type="SMART" id="SM00881">
    <property type="entry name" value="CoA_binding"/>
    <property type="match status" value="1"/>
</dbReference>
<proteinExistence type="predicted"/>
<dbReference type="OrthoDB" id="18103at2157"/>
<dbReference type="Gene3D" id="3.40.50.720">
    <property type="entry name" value="NAD(P)-binding Rossmann-like Domain"/>
    <property type="match status" value="1"/>
</dbReference>
<dbReference type="GeneID" id="5709524"/>
<dbReference type="InterPro" id="IPR003781">
    <property type="entry name" value="CoA-bd"/>
</dbReference>
<dbReference type="InterPro" id="IPR036291">
    <property type="entry name" value="NAD(P)-bd_dom_sf"/>
</dbReference>
<dbReference type="GO" id="GO:0005524">
    <property type="term" value="F:ATP binding"/>
    <property type="evidence" value="ECO:0007669"/>
    <property type="project" value="UniProtKB-KW"/>
</dbReference>
<dbReference type="Pfam" id="PF13607">
    <property type="entry name" value="Succ_CoA_lig"/>
    <property type="match status" value="1"/>
</dbReference>
<dbReference type="KEGG" id="cma:Cmaq_1093"/>
<dbReference type="InterPro" id="IPR032875">
    <property type="entry name" value="Succ_CoA_lig_flav_dom"/>
</dbReference>
<feature type="domain" description="CoA-binding" evidence="4">
    <location>
        <begin position="18"/>
        <end position="112"/>
    </location>
</feature>
<dbReference type="STRING" id="397948.Cmaq_1093"/>
<accession>A8MDR5</accession>
<dbReference type="HOGENOM" id="CLU_007415_2_3_2"/>
<dbReference type="eggNOG" id="arCOG01340">
    <property type="taxonomic scope" value="Archaea"/>
</dbReference>
<dbReference type="PANTHER" id="PTHR43334:SF2">
    <property type="entry name" value="ACETATE--COA LIGASE [ADP-FORMING]"/>
    <property type="match status" value="1"/>
</dbReference>
<dbReference type="SUPFAM" id="SSF52210">
    <property type="entry name" value="Succinyl-CoA synthetase domains"/>
    <property type="match status" value="2"/>
</dbReference>
<keyword evidence="6" id="KW-1185">Reference proteome</keyword>